<proteinExistence type="predicted"/>
<dbReference type="CDD" id="cd09076">
    <property type="entry name" value="L1-EN"/>
    <property type="match status" value="1"/>
</dbReference>
<feature type="compositionally biased region" description="Basic and acidic residues" evidence="2">
    <location>
        <begin position="70"/>
        <end position="79"/>
    </location>
</feature>
<dbReference type="PANTHER" id="PTHR23227">
    <property type="entry name" value="BUCENTAUR RELATED"/>
    <property type="match status" value="1"/>
</dbReference>
<feature type="region of interest" description="Disordered" evidence="2">
    <location>
        <begin position="70"/>
        <end position="109"/>
    </location>
</feature>
<feature type="coiled-coil region" evidence="1">
    <location>
        <begin position="1"/>
        <end position="58"/>
    </location>
</feature>
<dbReference type="InterPro" id="IPR005135">
    <property type="entry name" value="Endo/exonuclease/phosphatase"/>
</dbReference>
<reference evidence="5" key="1">
    <citation type="submission" date="2025-08" db="UniProtKB">
        <authorList>
            <consortium name="RefSeq"/>
        </authorList>
    </citation>
    <scope>IDENTIFICATION</scope>
</reference>
<evidence type="ECO:0000313" key="5">
    <source>
        <dbReference type="RefSeq" id="XP_052739971.1"/>
    </source>
</evidence>
<accession>A0ABM3LLM1</accession>
<dbReference type="Gene3D" id="3.60.10.10">
    <property type="entry name" value="Endonuclease/exonuclease/phosphatase"/>
    <property type="match status" value="1"/>
</dbReference>
<sequence>MEEVLIALRKIQKDLDEQKKEITKNGEKVTEQVTENIIKILDDKFKSWEENQADLKRKWKTKNKDYNYSKNKLDIEKPPEKRKRNTSISPPSSSSLHNMPRNNQPPKKNNRLVTEEEYDYNPPKILSSDQLKIFERKNNQLYILTYNVRTLSSYDKILEMENALAHIKYDIIGLSEVRRVGNAIEEYPKFILCYTGKTQGKFGVGFIIQKHLKQYMESYVGMSERVAMLNLKISEKKFTIIQVYAPTEAADEEEINTFYETVYEAIDKAYKDFILMGDFNAKIGMPQKDELLVMKQYGYGTRNERGQRLVDFAIQNKLAIINTFYKKKAKRRWTWRSPNGKHKNEIDFILSNFPDLFQDIETLSVNFASDHRPLRAKISLAKQIKRRTRFVNKKNSALKNEVEIEIYKENLKTQLSQLNIEPVENFQLDKDSSCTHR</sequence>
<dbReference type="InterPro" id="IPR027124">
    <property type="entry name" value="Swc5/CFDP1/2"/>
</dbReference>
<gene>
    <name evidence="5" type="primary">LOC128198455</name>
</gene>
<organism evidence="4 5">
    <name type="scientific">Bicyclus anynana</name>
    <name type="common">Squinting bush brown butterfly</name>
    <dbReference type="NCBI Taxonomy" id="110368"/>
    <lineage>
        <taxon>Eukaryota</taxon>
        <taxon>Metazoa</taxon>
        <taxon>Ecdysozoa</taxon>
        <taxon>Arthropoda</taxon>
        <taxon>Hexapoda</taxon>
        <taxon>Insecta</taxon>
        <taxon>Pterygota</taxon>
        <taxon>Neoptera</taxon>
        <taxon>Endopterygota</taxon>
        <taxon>Lepidoptera</taxon>
        <taxon>Glossata</taxon>
        <taxon>Ditrysia</taxon>
        <taxon>Papilionoidea</taxon>
        <taxon>Nymphalidae</taxon>
        <taxon>Satyrinae</taxon>
        <taxon>Satyrini</taxon>
        <taxon>Mycalesina</taxon>
        <taxon>Bicyclus</taxon>
    </lineage>
</organism>
<evidence type="ECO:0000259" key="3">
    <source>
        <dbReference type="Pfam" id="PF14529"/>
    </source>
</evidence>
<feature type="domain" description="Endonuclease/exonuclease/phosphatase" evidence="3">
    <location>
        <begin position="239"/>
        <end position="374"/>
    </location>
</feature>
<keyword evidence="4" id="KW-1185">Reference proteome</keyword>
<dbReference type="Pfam" id="PF14529">
    <property type="entry name" value="Exo_endo_phos_2"/>
    <property type="match status" value="1"/>
</dbReference>
<dbReference type="SUPFAM" id="SSF56219">
    <property type="entry name" value="DNase I-like"/>
    <property type="match status" value="1"/>
</dbReference>
<protein>
    <submittedName>
        <fullName evidence="5">Craniofacial development protein 2-like</fullName>
    </submittedName>
</protein>
<evidence type="ECO:0000313" key="4">
    <source>
        <dbReference type="Proteomes" id="UP001652582"/>
    </source>
</evidence>
<evidence type="ECO:0000256" key="2">
    <source>
        <dbReference type="SAM" id="MobiDB-lite"/>
    </source>
</evidence>
<dbReference type="PANTHER" id="PTHR23227:SF67">
    <property type="entry name" value="CRANIOFACIAL DEVELOPMENT PROTEIN 2-LIKE"/>
    <property type="match status" value="1"/>
</dbReference>
<name>A0ABM3LLM1_BICAN</name>
<dbReference type="GeneID" id="128198455"/>
<dbReference type="Proteomes" id="UP001652582">
    <property type="component" value="Chromosome 10"/>
</dbReference>
<dbReference type="InterPro" id="IPR036691">
    <property type="entry name" value="Endo/exonu/phosph_ase_sf"/>
</dbReference>
<evidence type="ECO:0000256" key="1">
    <source>
        <dbReference type="SAM" id="Coils"/>
    </source>
</evidence>
<keyword evidence="1" id="KW-0175">Coiled coil</keyword>
<feature type="compositionally biased region" description="Low complexity" evidence="2">
    <location>
        <begin position="87"/>
        <end position="107"/>
    </location>
</feature>
<dbReference type="RefSeq" id="XP_052739971.1">
    <property type="nucleotide sequence ID" value="XM_052884011.1"/>
</dbReference>